<evidence type="ECO:0000256" key="2">
    <source>
        <dbReference type="ARBA" id="ARBA00023002"/>
    </source>
</evidence>
<comment type="similarity">
    <text evidence="1">Belongs to the short-chain dehydrogenases/reductases (SDR) family.</text>
</comment>
<evidence type="ECO:0000313" key="4">
    <source>
        <dbReference type="Proteomes" id="UP000689967"/>
    </source>
</evidence>
<dbReference type="EMBL" id="JAERQM010000001">
    <property type="protein sequence ID" value="MBU8542598.1"/>
    <property type="molecule type" value="Genomic_DNA"/>
</dbReference>
<organism evidence="3 4">
    <name type="scientific">Falsiroseomonas oleicola</name>
    <dbReference type="NCBI Taxonomy" id="2801474"/>
    <lineage>
        <taxon>Bacteria</taxon>
        <taxon>Pseudomonadati</taxon>
        <taxon>Pseudomonadota</taxon>
        <taxon>Alphaproteobacteria</taxon>
        <taxon>Acetobacterales</taxon>
        <taxon>Roseomonadaceae</taxon>
        <taxon>Falsiroseomonas</taxon>
    </lineage>
</organism>
<reference evidence="3 4" key="1">
    <citation type="submission" date="2021-01" db="EMBL/GenBank/DDBJ databases">
        <title>Roseomonas sp. nov, a bacterium isolated from an oil production mixture in Yumen Oilfield.</title>
        <authorList>
            <person name="Wu D."/>
        </authorList>
    </citation>
    <scope>NUCLEOTIDE SEQUENCE [LARGE SCALE GENOMIC DNA]</scope>
    <source>
        <strain evidence="3 4">ROY-5-3</strain>
    </source>
</reference>
<keyword evidence="2" id="KW-0560">Oxidoreductase</keyword>
<comment type="caution">
    <text evidence="3">The sequence shown here is derived from an EMBL/GenBank/DDBJ whole genome shotgun (WGS) entry which is preliminary data.</text>
</comment>
<evidence type="ECO:0000313" key="3">
    <source>
        <dbReference type="EMBL" id="MBU8542598.1"/>
    </source>
</evidence>
<dbReference type="Pfam" id="PF00106">
    <property type="entry name" value="adh_short"/>
    <property type="match status" value="1"/>
</dbReference>
<protein>
    <submittedName>
        <fullName evidence="3">SDR family NAD(P)-dependent oxidoreductase</fullName>
    </submittedName>
</protein>
<dbReference type="PROSITE" id="PS00061">
    <property type="entry name" value="ADH_SHORT"/>
    <property type="match status" value="1"/>
</dbReference>
<proteinExistence type="inferred from homology"/>
<accession>A0ABS6H1Q9</accession>
<dbReference type="InterPro" id="IPR002347">
    <property type="entry name" value="SDR_fam"/>
</dbReference>
<gene>
    <name evidence="3" type="ORF">JJQ90_02720</name>
</gene>
<name>A0ABS6H1Q9_9PROT</name>
<keyword evidence="4" id="KW-1185">Reference proteome</keyword>
<dbReference type="PANTHER" id="PTHR44196">
    <property type="entry name" value="DEHYDROGENASE/REDUCTASE SDR FAMILY MEMBER 7B"/>
    <property type="match status" value="1"/>
</dbReference>
<dbReference type="PANTHER" id="PTHR44196:SF1">
    <property type="entry name" value="DEHYDROGENASE_REDUCTASE SDR FAMILY MEMBER 7B"/>
    <property type="match status" value="1"/>
</dbReference>
<dbReference type="InterPro" id="IPR020904">
    <property type="entry name" value="Sc_DH/Rdtase_CS"/>
</dbReference>
<sequence length="258" mass="26288">MAVSGVVISGASRGLGAALARRYAVPGARLLLTARSAAALEGVAEACRAQGASVTTLACDITEAAPLAAALAVFEAAGPVDLVIANAGTSAGTAPDGTPEDAAAAARQVAVNLIGAINLVGPLLPGMRARRAGRVGLIASVAGLRGLPDFPGYCASKAGLIGWGEGLRAQLGPLGIRVTVVTPGFFDSAMGARFHGRRMFVLSQDQAADRVWRALEAGAPRAAFPWPLALGLRLLALLPPRLGDWAVRRMRFRVSPEG</sequence>
<dbReference type="Proteomes" id="UP000689967">
    <property type="component" value="Unassembled WGS sequence"/>
</dbReference>
<evidence type="ECO:0000256" key="1">
    <source>
        <dbReference type="ARBA" id="ARBA00006484"/>
    </source>
</evidence>